<dbReference type="GO" id="GO:0004497">
    <property type="term" value="F:monooxygenase activity"/>
    <property type="evidence" value="ECO:0007669"/>
    <property type="project" value="InterPro"/>
</dbReference>
<dbReference type="InterPro" id="IPR001128">
    <property type="entry name" value="Cyt_P450"/>
</dbReference>
<comment type="caution">
    <text evidence="1">The sequence shown here is derived from an EMBL/GenBank/DDBJ whole genome shotgun (WGS) entry which is preliminary data.</text>
</comment>
<accession>A0A445AME5</accession>
<dbReference type="GO" id="GO:0005506">
    <property type="term" value="F:iron ion binding"/>
    <property type="evidence" value="ECO:0007669"/>
    <property type="project" value="InterPro"/>
</dbReference>
<dbReference type="Gene3D" id="1.10.630.10">
    <property type="entry name" value="Cytochrome P450"/>
    <property type="match status" value="1"/>
</dbReference>
<dbReference type="SUPFAM" id="SSF48264">
    <property type="entry name" value="Cytochrome P450"/>
    <property type="match status" value="1"/>
</dbReference>
<dbReference type="InterPro" id="IPR036396">
    <property type="entry name" value="Cyt_P450_sf"/>
</dbReference>
<protein>
    <recommendedName>
        <fullName evidence="3">Cytochrome P450</fullName>
    </recommendedName>
</protein>
<dbReference type="EMBL" id="SDMP01000011">
    <property type="protein sequence ID" value="RYR27598.1"/>
    <property type="molecule type" value="Genomic_DNA"/>
</dbReference>
<dbReference type="GO" id="GO:0020037">
    <property type="term" value="F:heme binding"/>
    <property type="evidence" value="ECO:0007669"/>
    <property type="project" value="InterPro"/>
</dbReference>
<dbReference type="Pfam" id="PF00067">
    <property type="entry name" value="p450"/>
    <property type="match status" value="1"/>
</dbReference>
<dbReference type="Proteomes" id="UP000289738">
    <property type="component" value="Chromosome B01"/>
</dbReference>
<evidence type="ECO:0000313" key="2">
    <source>
        <dbReference type="Proteomes" id="UP000289738"/>
    </source>
</evidence>
<reference evidence="1 2" key="1">
    <citation type="submission" date="2019-01" db="EMBL/GenBank/DDBJ databases">
        <title>Sequencing of cultivated peanut Arachis hypogaea provides insights into genome evolution and oil improvement.</title>
        <authorList>
            <person name="Chen X."/>
        </authorList>
    </citation>
    <scope>NUCLEOTIDE SEQUENCE [LARGE SCALE GENOMIC DNA]</scope>
    <source>
        <strain evidence="2">cv. Fuhuasheng</strain>
        <tissue evidence="1">Leaves</tissue>
    </source>
</reference>
<proteinExistence type="predicted"/>
<evidence type="ECO:0000313" key="1">
    <source>
        <dbReference type="EMBL" id="RYR27598.1"/>
    </source>
</evidence>
<keyword evidence="2" id="KW-1185">Reference proteome</keyword>
<dbReference type="GO" id="GO:0016705">
    <property type="term" value="F:oxidoreductase activity, acting on paired donors, with incorporation or reduction of molecular oxygen"/>
    <property type="evidence" value="ECO:0007669"/>
    <property type="project" value="InterPro"/>
</dbReference>
<evidence type="ECO:0008006" key="3">
    <source>
        <dbReference type="Google" id="ProtNLM"/>
    </source>
</evidence>
<dbReference type="STRING" id="3818.A0A445AME5"/>
<gene>
    <name evidence="1" type="ORF">Ahy_B01g051617</name>
</gene>
<dbReference type="PANTHER" id="PTHR24281">
    <property type="entry name" value="STEROID 21-HYDROXYLASE-RELATED"/>
    <property type="match status" value="1"/>
</dbReference>
<dbReference type="AlphaFoldDB" id="A0A445AME5"/>
<organism evidence="1 2">
    <name type="scientific">Arachis hypogaea</name>
    <name type="common">Peanut</name>
    <dbReference type="NCBI Taxonomy" id="3818"/>
    <lineage>
        <taxon>Eukaryota</taxon>
        <taxon>Viridiplantae</taxon>
        <taxon>Streptophyta</taxon>
        <taxon>Embryophyta</taxon>
        <taxon>Tracheophyta</taxon>
        <taxon>Spermatophyta</taxon>
        <taxon>Magnoliopsida</taxon>
        <taxon>eudicotyledons</taxon>
        <taxon>Gunneridae</taxon>
        <taxon>Pentapetalae</taxon>
        <taxon>rosids</taxon>
        <taxon>fabids</taxon>
        <taxon>Fabales</taxon>
        <taxon>Fabaceae</taxon>
        <taxon>Papilionoideae</taxon>
        <taxon>50 kb inversion clade</taxon>
        <taxon>dalbergioids sensu lato</taxon>
        <taxon>Dalbergieae</taxon>
        <taxon>Pterocarpus clade</taxon>
        <taxon>Arachis</taxon>
    </lineage>
</organism>
<name>A0A445AME5_ARAHY</name>
<sequence>MGYITITTSLNYLYHSEGFWPSLIAIISSFIVIKTLNSPKRQQWFLNKRNQEADNLMFYVYNKCKNNNNSFVNVRVATQHYCGNYFGDGRNIIDGGPGLEEVEYVDAIFTLVFHLFNFCVSDYLPWLRGLDLEAMKIVKKYHDPRIKQWNDGLKNEQEDFLDVLISLKDSNNMPLLTHEEIKAQIIELMVAAVDNLSNAVEWALGEMT</sequence>